<gene>
    <name evidence="2" type="ORF">BO94DRAFT_539805</name>
</gene>
<proteinExistence type="predicted"/>
<evidence type="ECO:0000256" key="1">
    <source>
        <dbReference type="SAM" id="MobiDB-lite"/>
    </source>
</evidence>
<accession>A0A317VBL2</accession>
<reference evidence="2 3" key="1">
    <citation type="submission" date="2016-12" db="EMBL/GenBank/DDBJ databases">
        <title>The genomes of Aspergillus section Nigri reveals drivers in fungal speciation.</title>
        <authorList>
            <consortium name="DOE Joint Genome Institute"/>
            <person name="Vesth T.C."/>
            <person name="Nybo J."/>
            <person name="Theobald S."/>
            <person name="Brandl J."/>
            <person name="Frisvad J.C."/>
            <person name="Nielsen K.F."/>
            <person name="Lyhne E.K."/>
            <person name="Kogle M.E."/>
            <person name="Kuo A."/>
            <person name="Riley R."/>
            <person name="Clum A."/>
            <person name="Nolan M."/>
            <person name="Lipzen A."/>
            <person name="Salamov A."/>
            <person name="Henrissat B."/>
            <person name="Wiebenga A."/>
            <person name="De Vries R.P."/>
            <person name="Grigoriev I.V."/>
            <person name="Mortensen U.H."/>
            <person name="Andersen M.R."/>
            <person name="Baker S.E."/>
        </authorList>
    </citation>
    <scope>NUCLEOTIDE SEQUENCE [LARGE SCALE GENOMIC DNA]</scope>
    <source>
        <strain evidence="2 3">CBS 115572</strain>
    </source>
</reference>
<keyword evidence="3" id="KW-1185">Reference proteome</keyword>
<dbReference type="AlphaFoldDB" id="A0A317VBL2"/>
<comment type="caution">
    <text evidence="2">The sequence shown here is derived from an EMBL/GenBank/DDBJ whole genome shotgun (WGS) entry which is preliminary data.</text>
</comment>
<evidence type="ECO:0000313" key="2">
    <source>
        <dbReference type="EMBL" id="PWY70342.1"/>
    </source>
</evidence>
<feature type="compositionally biased region" description="Acidic residues" evidence="1">
    <location>
        <begin position="118"/>
        <end position="127"/>
    </location>
</feature>
<sequence length="146" mass="16141">MGSICVRSVETLKGRPSEAYQLRVARVLGQLTTGDFLIQSILIALFLHLKNRRIAIGICCHWRIDRVPAAKSFEGKEAETIRSVSQSVTTTAASVQGEELRKGSVSAVPSLQSKYNGDEDEYDDDDNDDDWGLGLACLFRKPQAIR</sequence>
<dbReference type="RefSeq" id="XP_025462633.1">
    <property type="nucleotide sequence ID" value="XM_025612781.1"/>
</dbReference>
<dbReference type="EMBL" id="MSFK01000039">
    <property type="protein sequence ID" value="PWY70342.1"/>
    <property type="molecule type" value="Genomic_DNA"/>
</dbReference>
<evidence type="ECO:0000313" key="3">
    <source>
        <dbReference type="Proteomes" id="UP000246702"/>
    </source>
</evidence>
<dbReference type="GeneID" id="37114924"/>
<name>A0A317VBL2_9EURO</name>
<protein>
    <submittedName>
        <fullName evidence="2">Uncharacterized protein</fullName>
    </submittedName>
</protein>
<organism evidence="2 3">
    <name type="scientific">Aspergillus sclerotioniger CBS 115572</name>
    <dbReference type="NCBI Taxonomy" id="1450535"/>
    <lineage>
        <taxon>Eukaryota</taxon>
        <taxon>Fungi</taxon>
        <taxon>Dikarya</taxon>
        <taxon>Ascomycota</taxon>
        <taxon>Pezizomycotina</taxon>
        <taxon>Eurotiomycetes</taxon>
        <taxon>Eurotiomycetidae</taxon>
        <taxon>Eurotiales</taxon>
        <taxon>Aspergillaceae</taxon>
        <taxon>Aspergillus</taxon>
        <taxon>Aspergillus subgen. Circumdati</taxon>
    </lineage>
</organism>
<feature type="region of interest" description="Disordered" evidence="1">
    <location>
        <begin position="100"/>
        <end position="127"/>
    </location>
</feature>
<dbReference type="Proteomes" id="UP000246702">
    <property type="component" value="Unassembled WGS sequence"/>
</dbReference>